<organism evidence="1 2">
    <name type="scientific">Bacillus cereus VD184</name>
    <dbReference type="NCBI Taxonomy" id="1053242"/>
    <lineage>
        <taxon>Bacteria</taxon>
        <taxon>Bacillati</taxon>
        <taxon>Bacillota</taxon>
        <taxon>Bacilli</taxon>
        <taxon>Bacillales</taxon>
        <taxon>Bacillaceae</taxon>
        <taxon>Bacillus</taxon>
        <taxon>Bacillus cereus group</taxon>
    </lineage>
</organism>
<evidence type="ECO:0000313" key="2">
    <source>
        <dbReference type="Proteomes" id="UP000014028"/>
    </source>
</evidence>
<proteinExistence type="predicted"/>
<accession>A0A9W5RBF3</accession>
<dbReference type="AlphaFoldDB" id="A0A9W5RBF3"/>
<evidence type="ECO:0000313" key="1">
    <source>
        <dbReference type="EMBL" id="EOQ18653.1"/>
    </source>
</evidence>
<dbReference type="EMBL" id="AHFK01000022">
    <property type="protein sequence ID" value="EOQ18653.1"/>
    <property type="molecule type" value="Genomic_DNA"/>
</dbReference>
<dbReference type="InterPro" id="IPR025915">
    <property type="entry name" value="Phage_gp49_66"/>
</dbReference>
<gene>
    <name evidence="1" type="ORF">IKC_05154</name>
</gene>
<dbReference type="Proteomes" id="UP000014028">
    <property type="component" value="Unassembled WGS sequence"/>
</dbReference>
<dbReference type="Pfam" id="PF13876">
    <property type="entry name" value="Phage_gp49_66"/>
    <property type="match status" value="1"/>
</dbReference>
<sequence length="117" mass="13489">MKNKITQEDIDSIVERTQWTVEEFHGKCTVVVAQLPNGFILTESSACVDPANYDVNIGMECCKKRIIDKIWLLEGYRLQCQISEPTKIQINLNGRKLAEEMYPNTLEVLKKERLISE</sequence>
<name>A0A9W5RBF3_BACCE</name>
<evidence type="ECO:0008006" key="3">
    <source>
        <dbReference type="Google" id="ProtNLM"/>
    </source>
</evidence>
<reference evidence="1 2" key="1">
    <citation type="submission" date="2012-12" db="EMBL/GenBank/DDBJ databases">
        <title>The Genome Sequence of Bacillus cereus VD184.</title>
        <authorList>
            <consortium name="The Broad Institute Genome Sequencing Platform"/>
            <consortium name="The Broad Institute Genome Sequencing Center for Infectious Disease"/>
            <person name="Feldgarden M."/>
            <person name="Van der Auwera G.A."/>
            <person name="Mahillon J."/>
            <person name="Duprez V."/>
            <person name="Timmery S."/>
            <person name="Mattelet C."/>
            <person name="Dierick K."/>
            <person name="Sun M."/>
            <person name="Yu Z."/>
            <person name="Zhu L."/>
            <person name="Hu X."/>
            <person name="Shank E.B."/>
            <person name="Swiecicka I."/>
            <person name="Hansen B.M."/>
            <person name="Andrup L."/>
            <person name="Walker B."/>
            <person name="Young S.K."/>
            <person name="Zeng Q."/>
            <person name="Gargeya S."/>
            <person name="Fitzgerald M."/>
            <person name="Haas B."/>
            <person name="Abouelleil A."/>
            <person name="Alvarado L."/>
            <person name="Arachchi H.M."/>
            <person name="Berlin A.M."/>
            <person name="Chapman S.B."/>
            <person name="Dewar J."/>
            <person name="Goldberg J."/>
            <person name="Griggs A."/>
            <person name="Gujja S."/>
            <person name="Hansen M."/>
            <person name="Howarth C."/>
            <person name="Imamovic A."/>
            <person name="Larimer J."/>
            <person name="McCowan C."/>
            <person name="Murphy C."/>
            <person name="Neiman D."/>
            <person name="Pearson M."/>
            <person name="Priest M."/>
            <person name="Roberts A."/>
            <person name="Saif S."/>
            <person name="Shea T."/>
            <person name="Sisk P."/>
            <person name="Sykes S."/>
            <person name="Wortman J."/>
            <person name="Nusbaum C."/>
            <person name="Birren B."/>
        </authorList>
    </citation>
    <scope>NUCLEOTIDE SEQUENCE [LARGE SCALE GENOMIC DNA]</scope>
    <source>
        <strain evidence="1 2">VD184</strain>
    </source>
</reference>
<comment type="caution">
    <text evidence="1">The sequence shown here is derived from an EMBL/GenBank/DDBJ whole genome shotgun (WGS) entry which is preliminary data.</text>
</comment>
<protein>
    <recommendedName>
        <fullName evidence="3">Phage protein</fullName>
    </recommendedName>
</protein>